<feature type="binding site" evidence="5">
    <location>
        <begin position="167"/>
        <end position="174"/>
    </location>
    <ligand>
        <name>ADP</name>
        <dbReference type="ChEBI" id="CHEBI:456216"/>
    </ligand>
</feature>
<keyword evidence="1 5" id="KW-0723">Serine/threonine-protein kinase</keyword>
<dbReference type="Proteomes" id="UP000473699">
    <property type="component" value="Unassembled WGS sequence"/>
</dbReference>
<dbReference type="GO" id="GO:0016776">
    <property type="term" value="F:phosphotransferase activity, phosphate group as acceptor"/>
    <property type="evidence" value="ECO:0007669"/>
    <property type="project" value="UniProtKB-UniRule"/>
</dbReference>
<evidence type="ECO:0000256" key="4">
    <source>
        <dbReference type="ARBA" id="ARBA00022777"/>
    </source>
</evidence>
<dbReference type="InterPro" id="IPR005177">
    <property type="entry name" value="Kinase-pyrophosphorylase"/>
</dbReference>
<dbReference type="PANTHER" id="PTHR31756:SF3">
    <property type="entry name" value="PYRUVATE, PHOSPHATE DIKINASE REGULATORY PROTEIN 1, CHLOROPLASTIC"/>
    <property type="match status" value="1"/>
</dbReference>
<keyword evidence="3 5" id="KW-0547">Nucleotide-binding</keyword>
<evidence type="ECO:0000256" key="3">
    <source>
        <dbReference type="ARBA" id="ARBA00022741"/>
    </source>
</evidence>
<sequence length="293" mass="32605">MSTDSYELFSSEAEQNGVKLEIFIVSDFTGETAESVTRAALRQFDEARHVVALRRFRTVDTIDKLINICWQAKENKAIIVCTLVAQSVREALMRYAGEMGLKVIDLIGPTLDTISARLGIPPKGTPGSQHKLDEAYFRRVKALEFSSTCDDGANPNLLPEAELVIVGVSRTCKTPLSMYLANKGIRTANVPLVPELAPPDELFTLPHGRIIGLVIQPEALRKIRRERLQIIGLDPDKAFYAQEGRVKAELDYARHIMERLQIKAIDVTGRALEETAQVVLDYLREQGCSALLD</sequence>
<dbReference type="PANTHER" id="PTHR31756">
    <property type="entry name" value="PYRUVATE, PHOSPHATE DIKINASE REGULATORY PROTEIN 1, CHLOROPLASTIC"/>
    <property type="match status" value="1"/>
</dbReference>
<evidence type="ECO:0000313" key="6">
    <source>
        <dbReference type="EMBL" id="MST54579.1"/>
    </source>
</evidence>
<reference evidence="6 7" key="1">
    <citation type="submission" date="2019-08" db="EMBL/GenBank/DDBJ databases">
        <title>In-depth cultivation of the pig gut microbiome towards novel bacterial diversity and tailored functional studies.</title>
        <authorList>
            <person name="Wylensek D."/>
            <person name="Hitch T.C.A."/>
            <person name="Clavel T."/>
        </authorList>
    </citation>
    <scope>NUCLEOTIDE SEQUENCE [LARGE SCALE GENOMIC DNA]</scope>
    <source>
        <strain evidence="6 7">SM-530-WT-4B</strain>
    </source>
</reference>
<comment type="similarity">
    <text evidence="5">Belongs to the pyruvate, phosphate/water dikinase regulatory protein family. PDRP subfamily.</text>
</comment>
<accession>A0A6L5Y8G1</accession>
<dbReference type="NCBIfam" id="NF003742">
    <property type="entry name" value="PRK05339.1"/>
    <property type="match status" value="1"/>
</dbReference>
<dbReference type="EMBL" id="VUNH01000001">
    <property type="protein sequence ID" value="MST54579.1"/>
    <property type="molecule type" value="Genomic_DNA"/>
</dbReference>
<protein>
    <recommendedName>
        <fullName evidence="5">Putative pyruvate, phosphate dikinase regulatory protein</fullName>
        <shortName evidence="5">PPDK regulatory protein</shortName>
        <ecNumber evidence="5">2.7.11.32</ecNumber>
        <ecNumber evidence="5">2.7.4.27</ecNumber>
    </recommendedName>
</protein>
<evidence type="ECO:0000256" key="1">
    <source>
        <dbReference type="ARBA" id="ARBA00022527"/>
    </source>
</evidence>
<dbReference type="GO" id="GO:0004674">
    <property type="term" value="F:protein serine/threonine kinase activity"/>
    <property type="evidence" value="ECO:0007669"/>
    <property type="project" value="UniProtKB-UniRule"/>
</dbReference>
<dbReference type="HAMAP" id="MF_00921">
    <property type="entry name" value="PDRP"/>
    <property type="match status" value="1"/>
</dbReference>
<name>A0A6L5Y8G1_9BACT</name>
<dbReference type="EC" id="2.7.4.27" evidence="5"/>
<dbReference type="GO" id="GO:0043531">
    <property type="term" value="F:ADP binding"/>
    <property type="evidence" value="ECO:0007669"/>
    <property type="project" value="UniProtKB-UniRule"/>
</dbReference>
<evidence type="ECO:0000256" key="5">
    <source>
        <dbReference type="HAMAP-Rule" id="MF_00921"/>
    </source>
</evidence>
<keyword evidence="4 5" id="KW-0418">Kinase</keyword>
<gene>
    <name evidence="6" type="ORF">FYJ74_00710</name>
</gene>
<comment type="caution">
    <text evidence="6">The sequence shown here is derived from an EMBL/GenBank/DDBJ whole genome shotgun (WGS) entry which is preliminary data.</text>
</comment>
<comment type="function">
    <text evidence="5">Bifunctional serine/threonine kinase and phosphorylase involved in the regulation of the pyruvate, phosphate dikinase (PPDK) by catalyzing its phosphorylation/dephosphorylation.</text>
</comment>
<evidence type="ECO:0000313" key="7">
    <source>
        <dbReference type="Proteomes" id="UP000473699"/>
    </source>
</evidence>
<comment type="catalytic activity">
    <reaction evidence="5">
        <text>N(tele)-phospho-L-histidyl/O-phospho-L-threonyl-[pyruvate, phosphate dikinase] + phosphate + H(+) = N(tele)-phospho-L-histidyl/L-threonyl-[pyruvate, phosphate dikinase] + diphosphate</text>
        <dbReference type="Rhea" id="RHEA:43696"/>
        <dbReference type="Rhea" id="RHEA-COMP:10650"/>
        <dbReference type="Rhea" id="RHEA-COMP:10651"/>
        <dbReference type="ChEBI" id="CHEBI:15378"/>
        <dbReference type="ChEBI" id="CHEBI:30013"/>
        <dbReference type="ChEBI" id="CHEBI:33019"/>
        <dbReference type="ChEBI" id="CHEBI:43474"/>
        <dbReference type="ChEBI" id="CHEBI:61977"/>
        <dbReference type="ChEBI" id="CHEBI:83586"/>
        <dbReference type="EC" id="2.7.4.27"/>
    </reaction>
</comment>
<proteinExistence type="inferred from homology"/>
<dbReference type="RefSeq" id="WP_154527714.1">
    <property type="nucleotide sequence ID" value="NZ_VUNH01000001.1"/>
</dbReference>
<dbReference type="InterPro" id="IPR026565">
    <property type="entry name" value="PPDK_reg"/>
</dbReference>
<dbReference type="Pfam" id="PF03618">
    <property type="entry name" value="Kinase-PPPase"/>
    <property type="match status" value="1"/>
</dbReference>
<comment type="catalytic activity">
    <reaction evidence="5">
        <text>N(tele)-phospho-L-histidyl/L-threonyl-[pyruvate, phosphate dikinase] + ADP = N(tele)-phospho-L-histidyl/O-phospho-L-threonyl-[pyruvate, phosphate dikinase] + AMP + H(+)</text>
        <dbReference type="Rhea" id="RHEA:43692"/>
        <dbReference type="Rhea" id="RHEA-COMP:10650"/>
        <dbReference type="Rhea" id="RHEA-COMP:10651"/>
        <dbReference type="ChEBI" id="CHEBI:15378"/>
        <dbReference type="ChEBI" id="CHEBI:30013"/>
        <dbReference type="ChEBI" id="CHEBI:61977"/>
        <dbReference type="ChEBI" id="CHEBI:83586"/>
        <dbReference type="ChEBI" id="CHEBI:456215"/>
        <dbReference type="ChEBI" id="CHEBI:456216"/>
        <dbReference type="EC" id="2.7.11.32"/>
    </reaction>
</comment>
<keyword evidence="2 5" id="KW-0808">Transferase</keyword>
<organism evidence="6 7">
    <name type="scientific">Pyramidobacter porci</name>
    <dbReference type="NCBI Taxonomy" id="2605789"/>
    <lineage>
        <taxon>Bacteria</taxon>
        <taxon>Thermotogati</taxon>
        <taxon>Synergistota</taxon>
        <taxon>Synergistia</taxon>
        <taxon>Synergistales</taxon>
        <taxon>Dethiosulfovibrionaceae</taxon>
        <taxon>Pyramidobacter</taxon>
    </lineage>
</organism>
<dbReference type="GO" id="GO:0005524">
    <property type="term" value="F:ATP binding"/>
    <property type="evidence" value="ECO:0007669"/>
    <property type="project" value="InterPro"/>
</dbReference>
<dbReference type="AlphaFoldDB" id="A0A6L5Y8G1"/>
<dbReference type="EC" id="2.7.11.32" evidence="5"/>
<keyword evidence="7" id="KW-1185">Reference proteome</keyword>
<evidence type="ECO:0000256" key="2">
    <source>
        <dbReference type="ARBA" id="ARBA00022679"/>
    </source>
</evidence>